<dbReference type="PANTHER" id="PTHR43734">
    <property type="entry name" value="PHYTOENE DESATURASE"/>
    <property type="match status" value="1"/>
</dbReference>
<dbReference type="SUPFAM" id="SSF51905">
    <property type="entry name" value="FAD/NAD(P)-binding domain"/>
    <property type="match status" value="1"/>
</dbReference>
<dbReference type="Pfam" id="PF13450">
    <property type="entry name" value="NAD_binding_8"/>
    <property type="match status" value="1"/>
</dbReference>
<dbReference type="Gene3D" id="3.50.50.60">
    <property type="entry name" value="FAD/NAD(P)-binding domain"/>
    <property type="match status" value="1"/>
</dbReference>
<name>X0WRB6_9ZZZZ</name>
<accession>X0WRB6</accession>
<feature type="non-terminal residue" evidence="1">
    <location>
        <position position="218"/>
    </location>
</feature>
<evidence type="ECO:0008006" key="2">
    <source>
        <dbReference type="Google" id="ProtNLM"/>
    </source>
</evidence>
<protein>
    <recommendedName>
        <fullName evidence="2">Amine oxidase domain-containing protein</fullName>
    </recommendedName>
</protein>
<proteinExistence type="predicted"/>
<dbReference type="InterPro" id="IPR036188">
    <property type="entry name" value="FAD/NAD-bd_sf"/>
</dbReference>
<gene>
    <name evidence="1" type="ORF">S01H1_66766</name>
</gene>
<sequence length="218" mass="23927">MQSEKYDVVVVGSGLGGVGAAALLSHWGYKTLVVEKLNRLGGRWSNYEYEGFWLPTGALALLYHGTEIEEIYNEVKAETEFVRVPKVSYRIGGKDWEMPAKGAIGAMLDIVEKIAQEKGQKEGPTGTFSAEKVTNAFHEGIQNRANLGLVTLKDYFLRHTDNEMAIGIFETISNTICGAHSYEIQAAAFFSFLVASRGFRDVSIAPKGNLANIESLVE</sequence>
<evidence type="ECO:0000313" key="1">
    <source>
        <dbReference type="EMBL" id="GAG33210.1"/>
    </source>
</evidence>
<organism evidence="1">
    <name type="scientific">marine sediment metagenome</name>
    <dbReference type="NCBI Taxonomy" id="412755"/>
    <lineage>
        <taxon>unclassified sequences</taxon>
        <taxon>metagenomes</taxon>
        <taxon>ecological metagenomes</taxon>
    </lineage>
</organism>
<dbReference type="EMBL" id="BARS01044162">
    <property type="protein sequence ID" value="GAG33210.1"/>
    <property type="molecule type" value="Genomic_DNA"/>
</dbReference>
<comment type="caution">
    <text evidence="1">The sequence shown here is derived from an EMBL/GenBank/DDBJ whole genome shotgun (WGS) entry which is preliminary data.</text>
</comment>
<dbReference type="PANTHER" id="PTHR43734:SF1">
    <property type="entry name" value="PHYTOENE DESATURASE"/>
    <property type="match status" value="1"/>
</dbReference>
<dbReference type="AlphaFoldDB" id="X0WRB6"/>
<reference evidence="1" key="1">
    <citation type="journal article" date="2014" name="Front. Microbiol.">
        <title>High frequency of phylogenetically diverse reductive dehalogenase-homologous genes in deep subseafloor sedimentary metagenomes.</title>
        <authorList>
            <person name="Kawai M."/>
            <person name="Futagami T."/>
            <person name="Toyoda A."/>
            <person name="Takaki Y."/>
            <person name="Nishi S."/>
            <person name="Hori S."/>
            <person name="Arai W."/>
            <person name="Tsubouchi T."/>
            <person name="Morono Y."/>
            <person name="Uchiyama I."/>
            <person name="Ito T."/>
            <person name="Fujiyama A."/>
            <person name="Inagaki F."/>
            <person name="Takami H."/>
        </authorList>
    </citation>
    <scope>NUCLEOTIDE SEQUENCE</scope>
    <source>
        <strain evidence="1">Expedition CK06-06</strain>
    </source>
</reference>